<name>A0ABP9W5M8_9DEIO</name>
<dbReference type="Pfam" id="PF14342">
    <property type="entry name" value="DUF4396"/>
    <property type="match status" value="1"/>
</dbReference>
<keyword evidence="1" id="KW-1133">Transmembrane helix</keyword>
<dbReference type="InterPro" id="IPR025509">
    <property type="entry name" value="DUF4396"/>
</dbReference>
<keyword evidence="1" id="KW-0812">Transmembrane</keyword>
<protein>
    <recommendedName>
        <fullName evidence="2">DUF4396 domain-containing protein</fullName>
    </recommendedName>
</protein>
<accession>A0ABP9W5M8</accession>
<feature type="transmembrane region" description="Helical" evidence="1">
    <location>
        <begin position="545"/>
        <end position="564"/>
    </location>
</feature>
<keyword evidence="4" id="KW-1185">Reference proteome</keyword>
<organism evidence="3 4">
    <name type="scientific">Deinococcus carri</name>
    <dbReference type="NCBI Taxonomy" id="1211323"/>
    <lineage>
        <taxon>Bacteria</taxon>
        <taxon>Thermotogati</taxon>
        <taxon>Deinococcota</taxon>
        <taxon>Deinococci</taxon>
        <taxon>Deinococcales</taxon>
        <taxon>Deinococcaceae</taxon>
        <taxon>Deinococcus</taxon>
    </lineage>
</organism>
<feature type="transmembrane region" description="Helical" evidence="1">
    <location>
        <begin position="415"/>
        <end position="441"/>
    </location>
</feature>
<feature type="domain" description="DUF4396" evidence="2">
    <location>
        <begin position="415"/>
        <end position="569"/>
    </location>
</feature>
<reference evidence="3 4" key="1">
    <citation type="submission" date="2024-02" db="EMBL/GenBank/DDBJ databases">
        <title>Deinococcus carri NBRC 110142.</title>
        <authorList>
            <person name="Ichikawa N."/>
            <person name="Katano-Makiyama Y."/>
            <person name="Hidaka K."/>
        </authorList>
    </citation>
    <scope>NUCLEOTIDE SEQUENCE [LARGE SCALE GENOMIC DNA]</scope>
    <source>
        <strain evidence="3 4">NBRC 110142</strain>
    </source>
</reference>
<feature type="transmembrane region" description="Helical" evidence="1">
    <location>
        <begin position="503"/>
        <end position="525"/>
    </location>
</feature>
<evidence type="ECO:0000256" key="1">
    <source>
        <dbReference type="SAM" id="Phobius"/>
    </source>
</evidence>
<feature type="transmembrane region" description="Helical" evidence="1">
    <location>
        <begin position="375"/>
        <end position="394"/>
    </location>
</feature>
<keyword evidence="1" id="KW-0472">Membrane</keyword>
<dbReference type="EMBL" id="BAABRP010000002">
    <property type="protein sequence ID" value="GAA5512381.1"/>
    <property type="molecule type" value="Genomic_DNA"/>
</dbReference>
<evidence type="ECO:0000313" key="4">
    <source>
        <dbReference type="Proteomes" id="UP001401887"/>
    </source>
</evidence>
<gene>
    <name evidence="3" type="ORF">Dcar01_01095</name>
</gene>
<sequence length="573" mass="62099">MSLNAPSGTMKMTPPTQMTPLRWVAWLTILTVTGVLLAALSYIWVLAAFYGPGSDQASRIGYSLKNAQRIVGDTPAAAARSVAAMVGGATLAAPADPLAAAALAPLASARGQTLVYGGGTGSADALAAQTLAALPGSRFVVLASLREPAYALPAAYAATHFRVPVVYADAGGVPQDVLGTLRGKTVLVAVPERLLPQSALNGLDTVRVARDDLYQHALLWARYRNGAFGWGLERGRKDAYANFVLANPADPAFAAAALPLAYRGNYGPLIYTARDVLPPVVDQYFWYFSPDFFDRPSDGPFMNVRVVGPTTSVGYVPQARSDFALETHPYRNQVQGMSGLAVLGWAWVFVGLAGAIWALFAIPARIPDAGFYPRLYWPLAIFVLGPVGLIAFVASYQGRMVNRTQRMPVFVRPPWARAVSATIMGMSVGMAFMIAVMYLLMLNGMPLFTWLSFTPLFWLGSPMAALMWILMVGLAILLSTFLFMGPMLAEMNLQPYWQGVRMAFPTVAVSMIAASVGMFGLAWWWQNWALPDMASAELWLWPTVFWWAAAMGFLTALIPNYWLVRLGRKQGGM</sequence>
<evidence type="ECO:0000313" key="3">
    <source>
        <dbReference type="EMBL" id="GAA5512381.1"/>
    </source>
</evidence>
<proteinExistence type="predicted"/>
<evidence type="ECO:0000259" key="2">
    <source>
        <dbReference type="Pfam" id="PF14342"/>
    </source>
</evidence>
<feature type="transmembrane region" description="Helical" evidence="1">
    <location>
        <begin position="340"/>
        <end position="363"/>
    </location>
</feature>
<dbReference type="Proteomes" id="UP001401887">
    <property type="component" value="Unassembled WGS sequence"/>
</dbReference>
<comment type="caution">
    <text evidence="3">The sequence shown here is derived from an EMBL/GenBank/DDBJ whole genome shotgun (WGS) entry which is preliminary data.</text>
</comment>
<feature type="transmembrane region" description="Helical" evidence="1">
    <location>
        <begin position="461"/>
        <end position="483"/>
    </location>
</feature>
<feature type="transmembrane region" description="Helical" evidence="1">
    <location>
        <begin position="23"/>
        <end position="50"/>
    </location>
</feature>
<dbReference type="RefSeq" id="WP_345462141.1">
    <property type="nucleotide sequence ID" value="NZ_BAABRP010000002.1"/>
</dbReference>